<gene>
    <name evidence="5" type="ORF">AB205_0086990</name>
</gene>
<sequence length="87" mass="10070">MLSNKGTLLHTARSKDICRPEECDMLWEDAMQNITHSKEQCEAVIELLCKFQSYKKELTSLIQKAETLMPCQSSYMGKEILQETLKK</sequence>
<reference evidence="6" key="1">
    <citation type="journal article" date="2017" name="Nat. Commun.">
        <title>The North American bullfrog draft genome provides insight into hormonal regulation of long noncoding RNA.</title>
        <authorList>
            <person name="Hammond S.A."/>
            <person name="Warren R.L."/>
            <person name="Vandervalk B.P."/>
            <person name="Kucuk E."/>
            <person name="Khan H."/>
            <person name="Gibb E.A."/>
            <person name="Pandoh P."/>
            <person name="Kirk H."/>
            <person name="Zhao Y."/>
            <person name="Jones M."/>
            <person name="Mungall A.J."/>
            <person name="Coope R."/>
            <person name="Pleasance S."/>
            <person name="Moore R.A."/>
            <person name="Holt R.A."/>
            <person name="Round J.M."/>
            <person name="Ohora S."/>
            <person name="Walle B.V."/>
            <person name="Veldhoen N."/>
            <person name="Helbing C.C."/>
            <person name="Birol I."/>
        </authorList>
    </citation>
    <scope>NUCLEOTIDE SEQUENCE [LARGE SCALE GENOMIC DNA]</scope>
</reference>
<evidence type="ECO:0000313" key="6">
    <source>
        <dbReference type="Proteomes" id="UP000228934"/>
    </source>
</evidence>
<proteinExistence type="predicted"/>
<name>A0A2G9RVL4_AQUCT</name>
<accession>A0A2G9RVL4</accession>
<dbReference type="EMBL" id="KV930538">
    <property type="protein sequence ID" value="PIO31956.1"/>
    <property type="molecule type" value="Genomic_DNA"/>
</dbReference>
<keyword evidence="3" id="KW-0677">Repeat</keyword>
<dbReference type="PANTHER" id="PTHR14514">
    <property type="entry name" value="PKA ANCHORING PROTEIN"/>
    <property type="match status" value="1"/>
</dbReference>
<organism evidence="5 6">
    <name type="scientific">Aquarana catesbeiana</name>
    <name type="common">American bullfrog</name>
    <name type="synonym">Rana catesbeiana</name>
    <dbReference type="NCBI Taxonomy" id="8400"/>
    <lineage>
        <taxon>Eukaryota</taxon>
        <taxon>Metazoa</taxon>
        <taxon>Chordata</taxon>
        <taxon>Craniata</taxon>
        <taxon>Vertebrata</taxon>
        <taxon>Euteleostomi</taxon>
        <taxon>Amphibia</taxon>
        <taxon>Batrachia</taxon>
        <taxon>Anura</taxon>
        <taxon>Neobatrachia</taxon>
        <taxon>Ranoidea</taxon>
        <taxon>Ranidae</taxon>
        <taxon>Aquarana</taxon>
    </lineage>
</organism>
<dbReference type="Proteomes" id="UP000228934">
    <property type="component" value="Unassembled WGS sequence"/>
</dbReference>
<evidence type="ECO:0000256" key="4">
    <source>
        <dbReference type="ARBA" id="ARBA00023136"/>
    </source>
</evidence>
<comment type="subcellular location">
    <subcellularLocation>
        <location evidence="1">Endomembrane system</location>
    </subcellularLocation>
</comment>
<evidence type="ECO:0000256" key="3">
    <source>
        <dbReference type="ARBA" id="ARBA00022737"/>
    </source>
</evidence>
<keyword evidence="4" id="KW-0472">Membrane</keyword>
<evidence type="ECO:0000256" key="1">
    <source>
        <dbReference type="ARBA" id="ARBA00004308"/>
    </source>
</evidence>
<evidence type="ECO:0000313" key="5">
    <source>
        <dbReference type="EMBL" id="PIO31956.1"/>
    </source>
</evidence>
<keyword evidence="6" id="KW-1185">Reference proteome</keyword>
<keyword evidence="2" id="KW-0597">Phosphoprotein</keyword>
<protein>
    <submittedName>
        <fullName evidence="5">Uncharacterized protein</fullName>
    </submittedName>
</protein>
<dbReference type="AlphaFoldDB" id="A0A2G9RVL4"/>
<feature type="non-terminal residue" evidence="5">
    <location>
        <position position="87"/>
    </location>
</feature>
<evidence type="ECO:0000256" key="2">
    <source>
        <dbReference type="ARBA" id="ARBA00022553"/>
    </source>
</evidence>
<dbReference type="PANTHER" id="PTHR14514:SF4">
    <property type="entry name" value="NESPRIN-2"/>
    <property type="match status" value="1"/>
</dbReference>